<dbReference type="AlphaFoldDB" id="A0A5E4LR78"/>
<evidence type="ECO:0008006" key="3">
    <source>
        <dbReference type="Google" id="ProtNLM"/>
    </source>
</evidence>
<dbReference type="Proteomes" id="UP000789941">
    <property type="component" value="Unassembled WGS sequence"/>
</dbReference>
<comment type="caution">
    <text evidence="1">The sequence shown here is derived from an EMBL/GenBank/DDBJ whole genome shotgun (WGS) entry which is preliminary data.</text>
</comment>
<evidence type="ECO:0000313" key="1">
    <source>
        <dbReference type="EMBL" id="VVC03347.1"/>
    </source>
</evidence>
<reference evidence="1 2" key="1">
    <citation type="submission" date="2019-08" db="EMBL/GenBank/DDBJ databases">
        <authorList>
            <person name="Vazquez-Campos X."/>
        </authorList>
    </citation>
    <scope>NUCLEOTIDE SEQUENCE [LARGE SCALE GENOMIC DNA]</scope>
    <source>
        <strain evidence="1">LFW-283_2</strain>
    </source>
</reference>
<name>A0A5E4LR78_9ARCH</name>
<organism evidence="1 2">
    <name type="scientific">Candidatus Bilamarchaeum dharawalense</name>
    <dbReference type="NCBI Taxonomy" id="2885759"/>
    <lineage>
        <taxon>Archaea</taxon>
        <taxon>Candidatus Micrarchaeota</taxon>
        <taxon>Candidatus Micrarchaeia</taxon>
        <taxon>Candidatus Anstonellales</taxon>
        <taxon>Candidatus Bilamarchaeaceae</taxon>
        <taxon>Candidatus Bilamarchaeum</taxon>
    </lineage>
</organism>
<evidence type="ECO:0000313" key="2">
    <source>
        <dbReference type="Proteomes" id="UP000789941"/>
    </source>
</evidence>
<dbReference type="PROSITE" id="PS51257">
    <property type="entry name" value="PROKAR_LIPOPROTEIN"/>
    <property type="match status" value="1"/>
</dbReference>
<gene>
    <name evidence="1" type="ORF">LFW2832_00309</name>
</gene>
<sequence length="138" mass="15325">MYSHKLLGLGMLLLIFGCLQNEAVQVDETDTIPENEMHSWWVDAVEGNTIRVNMTVTGGGPVDVFFMDSNGYADYNYNLGGGVQDFIVEDQEIGVKRYNSEIKIATAGRYYFVIDNTGATEGTEPNGEVFVKIKISKK</sequence>
<accession>A0A5E4LR78</accession>
<dbReference type="EMBL" id="CABMJJ010000007">
    <property type="protein sequence ID" value="VVC03347.1"/>
    <property type="molecule type" value="Genomic_DNA"/>
</dbReference>
<proteinExistence type="predicted"/>
<protein>
    <recommendedName>
        <fullName evidence="3">Emp24/gp25L/p24 family/GOLD</fullName>
    </recommendedName>
</protein>